<dbReference type="GO" id="GO:0006508">
    <property type="term" value="P:proteolysis"/>
    <property type="evidence" value="ECO:0007669"/>
    <property type="project" value="InterPro"/>
</dbReference>
<keyword evidence="5" id="KW-0732">Signal</keyword>
<dbReference type="SMART" id="SM00192">
    <property type="entry name" value="LDLa"/>
    <property type="match status" value="2"/>
</dbReference>
<dbReference type="PROSITE" id="PS01209">
    <property type="entry name" value="LDLRA_1"/>
    <property type="match status" value="1"/>
</dbReference>
<dbReference type="PROSITE" id="PS50240">
    <property type="entry name" value="TRYPSIN_DOM"/>
    <property type="match status" value="2"/>
</dbReference>
<dbReference type="PANTHER" id="PTHR24252:SF7">
    <property type="entry name" value="HYALIN"/>
    <property type="match status" value="1"/>
</dbReference>
<dbReference type="CDD" id="cd00190">
    <property type="entry name" value="Tryp_SPc"/>
    <property type="match status" value="1"/>
</dbReference>
<gene>
    <name evidence="8" type="ORF">AFUS01_LOCUS841</name>
</gene>
<reference evidence="8" key="1">
    <citation type="submission" date="2021-06" db="EMBL/GenBank/DDBJ databases">
        <authorList>
            <person name="Hodson N. C."/>
            <person name="Mongue J. A."/>
            <person name="Jaron S. K."/>
        </authorList>
    </citation>
    <scope>NUCLEOTIDE SEQUENCE</scope>
</reference>
<comment type="caution">
    <text evidence="3">Lacks conserved residue(s) required for the propagation of feature annotation.</text>
</comment>
<feature type="signal peptide" evidence="5">
    <location>
        <begin position="1"/>
        <end position="20"/>
    </location>
</feature>
<dbReference type="InterPro" id="IPR002172">
    <property type="entry name" value="LDrepeatLR_classA_rpt"/>
</dbReference>
<evidence type="ECO:0000259" key="6">
    <source>
        <dbReference type="PROSITE" id="PS50240"/>
    </source>
</evidence>
<feature type="disulfide bond" evidence="2">
    <location>
        <begin position="308"/>
        <end position="326"/>
    </location>
</feature>
<dbReference type="Pfam" id="PF00084">
    <property type="entry name" value="Sushi"/>
    <property type="match status" value="1"/>
</dbReference>
<accession>A0A8J2J2X7</accession>
<evidence type="ECO:0000256" key="2">
    <source>
        <dbReference type="PROSITE-ProRule" id="PRU00124"/>
    </source>
</evidence>
<feature type="region of interest" description="Disordered" evidence="4">
    <location>
        <begin position="376"/>
        <end position="412"/>
    </location>
</feature>
<sequence length="757" mass="83222">MKFVLWCWVLLVLQAHRSECNESFQLAQSDDCGIRNDVPGDERTSAPWVAGIFARASSTRPFDFLVTGTIIDPITVLTVLGGVYGQPPAEGRKYSIPSAQNHKIAVGLKSTDLNEADEHSQIVDVSYILPYNANDPENKHFHFFLFKLKTPLNLKTPYVRAACLPIFAKHIPTNPYGQELDTFQGGFVAPGNDISAKTKNLKVIQVKLENKAFCDEKFFYFYKSSANHVYCGRLAPQQEAICTSYGSAAVIPIYNNRWFMVGINALYPQAPGQSSWCTKSTVFFYGSLIKAVDWIVDNLSCPGSEFSCGGNKCIGLESVCNRKADCADGRDEDPIYCRARRPCLSSSKPFECGTYGPCLKKEMVCDGTSDCPDGEDEAPQTCGGNAPAPVSLRQQNETPRTPPALEPIGDRGGLRCPPLQKSEGVVIDCTDQNNEKIPCDQAVPGTSARFQCQRHYVSTYRLPNTVMTCKDDGSWKPFRSFGCEAQCGILENQIKQAYIVEGQATTKREPFPWHAAMFAKRKNSDYSFICGGSLIEKNIIMTAAHCVTDGSGAQFPTNTLKIVLGGNSSILEVNERTAEAQIFNVKNIWVPATYDRRTLQSDIGLIQLDREAKYGEYVRPVCYLLKGSNSIPTVGTLGKVPGYGYTAEQKISEYLQYAAFPVISATDCSDSLKKKPPLSTYCAGYKNGTSVCQGDSGGGMVFPEAGANADRYVLKGLVSHGDVKVGRLCDPNNYAVFTHVDAYADWILQKLESILKR</sequence>
<dbReference type="PROSITE" id="PS50923">
    <property type="entry name" value="SUSHI"/>
    <property type="match status" value="1"/>
</dbReference>
<feature type="domain" description="Peptidase S1" evidence="6">
    <location>
        <begin position="38"/>
        <end position="300"/>
    </location>
</feature>
<dbReference type="CDD" id="cd00112">
    <property type="entry name" value="LDLa"/>
    <property type="match status" value="2"/>
</dbReference>
<comment type="caution">
    <text evidence="8">The sequence shown here is derived from an EMBL/GenBank/DDBJ whole genome shotgun (WGS) entry which is preliminary data.</text>
</comment>
<dbReference type="PANTHER" id="PTHR24252">
    <property type="entry name" value="ACROSIN-RELATED"/>
    <property type="match status" value="1"/>
</dbReference>
<keyword evidence="1 2" id="KW-1015">Disulfide bond</keyword>
<evidence type="ECO:0000256" key="3">
    <source>
        <dbReference type="PROSITE-ProRule" id="PRU00302"/>
    </source>
</evidence>
<dbReference type="OrthoDB" id="6147874at2759"/>
<dbReference type="InterPro" id="IPR000436">
    <property type="entry name" value="Sushi_SCR_CCP_dom"/>
</dbReference>
<protein>
    <submittedName>
        <fullName evidence="8">Uncharacterized protein</fullName>
    </submittedName>
</protein>
<evidence type="ECO:0000259" key="7">
    <source>
        <dbReference type="PROSITE" id="PS50923"/>
    </source>
</evidence>
<dbReference type="GO" id="GO:0004252">
    <property type="term" value="F:serine-type endopeptidase activity"/>
    <property type="evidence" value="ECO:0007669"/>
    <property type="project" value="InterPro"/>
</dbReference>
<dbReference type="SMART" id="SM00020">
    <property type="entry name" value="Tryp_SPc"/>
    <property type="match status" value="1"/>
</dbReference>
<evidence type="ECO:0000256" key="1">
    <source>
        <dbReference type="ARBA" id="ARBA00023157"/>
    </source>
</evidence>
<dbReference type="EMBL" id="CAJVCH010004447">
    <property type="protein sequence ID" value="CAG7653412.1"/>
    <property type="molecule type" value="Genomic_DNA"/>
</dbReference>
<dbReference type="InterPro" id="IPR001254">
    <property type="entry name" value="Trypsin_dom"/>
</dbReference>
<dbReference type="InterPro" id="IPR018114">
    <property type="entry name" value="TRYPSIN_HIS"/>
</dbReference>
<dbReference type="PROSITE" id="PS00134">
    <property type="entry name" value="TRYPSIN_HIS"/>
    <property type="match status" value="1"/>
</dbReference>
<evidence type="ECO:0000256" key="4">
    <source>
        <dbReference type="SAM" id="MobiDB-lite"/>
    </source>
</evidence>
<dbReference type="Proteomes" id="UP000708208">
    <property type="component" value="Unassembled WGS sequence"/>
</dbReference>
<evidence type="ECO:0000256" key="5">
    <source>
        <dbReference type="SAM" id="SignalP"/>
    </source>
</evidence>
<name>A0A8J2J2X7_9HEXA</name>
<dbReference type="Pfam" id="PF00057">
    <property type="entry name" value="Ldl_recept_a"/>
    <property type="match status" value="2"/>
</dbReference>
<feature type="domain" description="Peptidase S1" evidence="6">
    <location>
        <begin position="499"/>
        <end position="752"/>
    </location>
</feature>
<organism evidence="8 9">
    <name type="scientific">Allacma fusca</name>
    <dbReference type="NCBI Taxonomy" id="39272"/>
    <lineage>
        <taxon>Eukaryota</taxon>
        <taxon>Metazoa</taxon>
        <taxon>Ecdysozoa</taxon>
        <taxon>Arthropoda</taxon>
        <taxon>Hexapoda</taxon>
        <taxon>Collembola</taxon>
        <taxon>Symphypleona</taxon>
        <taxon>Sminthuridae</taxon>
        <taxon>Allacma</taxon>
    </lineage>
</organism>
<dbReference type="InterPro" id="IPR023415">
    <property type="entry name" value="LDLR_class-A_CS"/>
</dbReference>
<keyword evidence="9" id="KW-1185">Reference proteome</keyword>
<dbReference type="FunFam" id="2.40.10.10:FF:000068">
    <property type="entry name" value="transmembrane protease serine 2"/>
    <property type="match status" value="1"/>
</dbReference>
<dbReference type="Pfam" id="PF00089">
    <property type="entry name" value="Trypsin"/>
    <property type="match status" value="1"/>
</dbReference>
<evidence type="ECO:0000313" key="9">
    <source>
        <dbReference type="Proteomes" id="UP000708208"/>
    </source>
</evidence>
<keyword evidence="3" id="KW-0768">Sushi</keyword>
<evidence type="ECO:0000313" key="8">
    <source>
        <dbReference type="EMBL" id="CAG7653412.1"/>
    </source>
</evidence>
<feature type="domain" description="Sushi" evidence="7">
    <location>
        <begin position="427"/>
        <end position="485"/>
    </location>
</feature>
<dbReference type="PROSITE" id="PS50068">
    <property type="entry name" value="LDLRA_2"/>
    <property type="match status" value="2"/>
</dbReference>
<dbReference type="AlphaFoldDB" id="A0A8J2J2X7"/>
<proteinExistence type="predicted"/>
<feature type="disulfide bond" evidence="2">
    <location>
        <begin position="301"/>
        <end position="313"/>
    </location>
</feature>
<feature type="chain" id="PRO_5035259298" evidence="5">
    <location>
        <begin position="21"/>
        <end position="757"/>
    </location>
</feature>